<name>A0ABY4C9L6_9BACT</name>
<organism evidence="1 2">
    <name type="scientific">Bdellovibrio reynosensis</name>
    <dbReference type="NCBI Taxonomy" id="2835041"/>
    <lineage>
        <taxon>Bacteria</taxon>
        <taxon>Pseudomonadati</taxon>
        <taxon>Bdellovibrionota</taxon>
        <taxon>Bdellovibrionia</taxon>
        <taxon>Bdellovibrionales</taxon>
        <taxon>Pseudobdellovibrionaceae</taxon>
        <taxon>Bdellovibrio</taxon>
    </lineage>
</organism>
<reference evidence="1" key="1">
    <citation type="submission" date="2022-03" db="EMBL/GenBank/DDBJ databases">
        <title>Genome Identification and Characterization of new species Bdellovibrio reynosense LBG001 sp. nov. from a Mexico soil sample.</title>
        <authorList>
            <person name="Camilli A."/>
            <person name="Ajao Y."/>
            <person name="Guo X."/>
        </authorList>
    </citation>
    <scope>NUCLEOTIDE SEQUENCE</scope>
    <source>
        <strain evidence="1">LBG001</strain>
    </source>
</reference>
<keyword evidence="2" id="KW-1185">Reference proteome</keyword>
<dbReference type="Proteomes" id="UP000830116">
    <property type="component" value="Chromosome"/>
</dbReference>
<dbReference type="RefSeq" id="WP_243538143.1">
    <property type="nucleotide sequence ID" value="NZ_CP093442.1"/>
</dbReference>
<evidence type="ECO:0000313" key="2">
    <source>
        <dbReference type="Proteomes" id="UP000830116"/>
    </source>
</evidence>
<gene>
    <name evidence="1" type="ORF">MNR06_01465</name>
</gene>
<proteinExistence type="predicted"/>
<accession>A0ABY4C9L6</accession>
<protein>
    <submittedName>
        <fullName evidence="1">Uncharacterized protein</fullName>
    </submittedName>
</protein>
<dbReference type="EMBL" id="CP093442">
    <property type="protein sequence ID" value="UOF01620.1"/>
    <property type="molecule type" value="Genomic_DNA"/>
</dbReference>
<sequence length="181" mass="20884">MGDSNDELNEVIKPLSPIKALNQEVVEYIHEVLAEEQADSIVDLIKQSKNDTNWRGYAFCQMFELGDVFLEHQEKVNWRALMGNIEQMLADESLNNPFCDGHSEYLDVHILVQQGILESFSNSISNGHLQVKNIGPYLGPKSRDYLQAWDSFHGVKTPGIWEENVLLFHARRMMQVFRDKF</sequence>
<evidence type="ECO:0000313" key="1">
    <source>
        <dbReference type="EMBL" id="UOF01620.1"/>
    </source>
</evidence>